<dbReference type="Proteomes" id="UP000232688">
    <property type="component" value="Unassembled WGS sequence"/>
</dbReference>
<evidence type="ECO:0000313" key="2">
    <source>
        <dbReference type="EMBL" id="PKC50605.1"/>
    </source>
</evidence>
<keyword evidence="1" id="KW-0812">Transmembrane</keyword>
<keyword evidence="1" id="KW-1133">Transmembrane helix</keyword>
<reference evidence="2 3" key="2">
    <citation type="submission" date="2017-10" db="EMBL/GenBank/DDBJ databases">
        <title>Genome analyses suggest a sexual origin of heterokaryosis in a supposedly ancient asexual fungus.</title>
        <authorList>
            <person name="Corradi N."/>
            <person name="Sedzielewska K."/>
            <person name="Noel J."/>
            <person name="Charron P."/>
            <person name="Farinelli L."/>
            <person name="Marton T."/>
            <person name="Kruger M."/>
            <person name="Pelin A."/>
            <person name="Brachmann A."/>
            <person name="Corradi N."/>
        </authorList>
    </citation>
    <scope>NUCLEOTIDE SEQUENCE [LARGE SCALE GENOMIC DNA]</scope>
    <source>
        <strain evidence="2 3">A1</strain>
    </source>
</reference>
<dbReference type="AlphaFoldDB" id="A0A2N0QHU2"/>
<reference evidence="2 3" key="1">
    <citation type="submission" date="2017-10" db="EMBL/GenBank/DDBJ databases">
        <title>Extensive intraspecific genome diversity in a model arbuscular mycorrhizal fungus.</title>
        <authorList>
            <person name="Chen E.C.H."/>
            <person name="Morin E."/>
            <person name="Baudet D."/>
            <person name="Noel J."/>
            <person name="Ndikumana S."/>
            <person name="Charron P."/>
            <person name="St-Onge C."/>
            <person name="Giorgi J."/>
            <person name="Grigoriev I.V."/>
            <person name="Roux C."/>
            <person name="Martin F.M."/>
            <person name="Corradi N."/>
        </authorList>
    </citation>
    <scope>NUCLEOTIDE SEQUENCE [LARGE SCALE GENOMIC DNA]</scope>
    <source>
        <strain evidence="2 3">A1</strain>
    </source>
</reference>
<proteinExistence type="predicted"/>
<evidence type="ECO:0000313" key="3">
    <source>
        <dbReference type="Proteomes" id="UP000232688"/>
    </source>
</evidence>
<name>A0A2N0QHU2_9GLOM</name>
<dbReference type="EMBL" id="LLXH01009506">
    <property type="protein sequence ID" value="PKC50605.1"/>
    <property type="molecule type" value="Genomic_DNA"/>
</dbReference>
<accession>A0A2N0QHU2</accession>
<protein>
    <submittedName>
        <fullName evidence="2">Uncharacterized protein</fullName>
    </submittedName>
</protein>
<sequence>MPYTRYTFILDHFTLWTMAPMKKKSNFNDLLHSWVNNRDINIDHIKTLNNNEAASYVAKYEVITIRKNALDDFKLGFNKFNIINVSLIFKLIFLVMINYN</sequence>
<keyword evidence="1" id="KW-0472">Membrane</keyword>
<feature type="transmembrane region" description="Helical" evidence="1">
    <location>
        <begin position="80"/>
        <end position="99"/>
    </location>
</feature>
<dbReference type="VEuPathDB" id="FungiDB:FUN_001113"/>
<evidence type="ECO:0000256" key="1">
    <source>
        <dbReference type="SAM" id="Phobius"/>
    </source>
</evidence>
<dbReference type="VEuPathDB" id="FungiDB:RhiirFUN_026911"/>
<comment type="caution">
    <text evidence="2">The sequence shown here is derived from an EMBL/GenBank/DDBJ whole genome shotgun (WGS) entry which is preliminary data.</text>
</comment>
<dbReference type="VEuPathDB" id="FungiDB:RhiirA1_485832"/>
<organism evidence="2 3">
    <name type="scientific">Rhizophagus irregularis</name>
    <dbReference type="NCBI Taxonomy" id="588596"/>
    <lineage>
        <taxon>Eukaryota</taxon>
        <taxon>Fungi</taxon>
        <taxon>Fungi incertae sedis</taxon>
        <taxon>Mucoromycota</taxon>
        <taxon>Glomeromycotina</taxon>
        <taxon>Glomeromycetes</taxon>
        <taxon>Glomerales</taxon>
        <taxon>Glomeraceae</taxon>
        <taxon>Rhizophagus</taxon>
    </lineage>
</organism>
<gene>
    <name evidence="2" type="ORF">RhiirA1_485832</name>
</gene>